<proteinExistence type="predicted"/>
<gene>
    <name evidence="1" type="ORF">VL20_817</name>
</gene>
<dbReference type="RefSeq" id="WP_002758926.1">
    <property type="nucleotide sequence ID" value="NZ_CP011339.1"/>
</dbReference>
<evidence type="ECO:0000313" key="2">
    <source>
        <dbReference type="Proteomes" id="UP000068167"/>
    </source>
</evidence>
<dbReference type="KEGG" id="mpk:VL20_817"/>
<dbReference type="EMBL" id="CP011339">
    <property type="protein sequence ID" value="AKV66024.1"/>
    <property type="molecule type" value="Genomic_DNA"/>
</dbReference>
<protein>
    <recommendedName>
        <fullName evidence="3">Programmed cell death antitoxin YdcD</fullName>
    </recommendedName>
</protein>
<dbReference type="Proteomes" id="UP000068167">
    <property type="component" value="Chromosome"/>
</dbReference>
<dbReference type="AlphaFoldDB" id="A0A0K1RVV3"/>
<evidence type="ECO:0000313" key="1">
    <source>
        <dbReference type="EMBL" id="AKV66024.1"/>
    </source>
</evidence>
<organism evidence="1 2">
    <name type="scientific">Microcystis panniformis FACHB-1757</name>
    <dbReference type="NCBI Taxonomy" id="1638788"/>
    <lineage>
        <taxon>Bacteria</taxon>
        <taxon>Bacillati</taxon>
        <taxon>Cyanobacteriota</taxon>
        <taxon>Cyanophyceae</taxon>
        <taxon>Oscillatoriophycideae</taxon>
        <taxon>Chroococcales</taxon>
        <taxon>Microcystaceae</taxon>
        <taxon>Microcystis</taxon>
    </lineage>
</organism>
<accession>A0A0K1RVV3</accession>
<reference evidence="1 2" key="1">
    <citation type="journal article" date="2016" name="Stand. Genomic Sci.">
        <title>Complete genome sequence and genomic characterization of Microcystis panniformis FACHB 1757 by third-generation sequencing.</title>
        <authorList>
            <person name="Zhang J.Y."/>
            <person name="Guan R."/>
            <person name="Zhang H.J."/>
            <person name="Li H."/>
            <person name="Xiao P."/>
            <person name="Yu G.L."/>
            <person name="Du L."/>
            <person name="Cao D.M."/>
            <person name="Zhu B.C."/>
            <person name="Li R.H."/>
            <person name="Lu Z.H."/>
        </authorList>
    </citation>
    <scope>NUCLEOTIDE SEQUENCE [LARGE SCALE GENOMIC DNA]</scope>
    <source>
        <strain evidence="1 2">FACHB-1757</strain>
    </source>
</reference>
<dbReference type="PATRIC" id="fig|1638788.3.peg.822"/>
<sequence>MQISIQLDDEHAQKLAYIQQTTQENTLETIQQAIELRYQQLQEKTHDPLAKLKQSSFIGSFEAEADFAENSENILHSLLSEKNDHC</sequence>
<keyword evidence="2" id="KW-1185">Reference proteome</keyword>
<name>A0A0K1RVV3_9CHRO</name>
<evidence type="ECO:0008006" key="3">
    <source>
        <dbReference type="Google" id="ProtNLM"/>
    </source>
</evidence>